<evidence type="ECO:0000256" key="5">
    <source>
        <dbReference type="ARBA" id="ARBA00023136"/>
    </source>
</evidence>
<dbReference type="Gene3D" id="1.20.1250.20">
    <property type="entry name" value="MFS general substrate transporter like domains"/>
    <property type="match status" value="2"/>
</dbReference>
<dbReference type="Proteomes" id="UP000652761">
    <property type="component" value="Unassembled WGS sequence"/>
</dbReference>
<accession>A0A843UPQ5</accession>
<dbReference type="InterPro" id="IPR036259">
    <property type="entry name" value="MFS_trans_sf"/>
</dbReference>
<evidence type="ECO:0000256" key="4">
    <source>
        <dbReference type="ARBA" id="ARBA00022989"/>
    </source>
</evidence>
<dbReference type="EMBL" id="NMUH01000830">
    <property type="protein sequence ID" value="MQL85468.1"/>
    <property type="molecule type" value="Genomic_DNA"/>
</dbReference>
<evidence type="ECO:0000313" key="7">
    <source>
        <dbReference type="Proteomes" id="UP000652761"/>
    </source>
</evidence>
<reference evidence="6" key="1">
    <citation type="submission" date="2017-07" db="EMBL/GenBank/DDBJ databases">
        <title>Taro Niue Genome Assembly and Annotation.</title>
        <authorList>
            <person name="Atibalentja N."/>
            <person name="Keating K."/>
            <person name="Fields C.J."/>
        </authorList>
    </citation>
    <scope>NUCLEOTIDE SEQUENCE</scope>
    <source>
        <strain evidence="6">Niue_2</strain>
        <tissue evidence="6">Leaf</tissue>
    </source>
</reference>
<gene>
    <name evidence="6" type="ORF">Taro_017994</name>
</gene>
<dbReference type="InterPro" id="IPR000109">
    <property type="entry name" value="POT_fam"/>
</dbReference>
<organism evidence="6 7">
    <name type="scientific">Colocasia esculenta</name>
    <name type="common">Wild taro</name>
    <name type="synonym">Arum esculentum</name>
    <dbReference type="NCBI Taxonomy" id="4460"/>
    <lineage>
        <taxon>Eukaryota</taxon>
        <taxon>Viridiplantae</taxon>
        <taxon>Streptophyta</taxon>
        <taxon>Embryophyta</taxon>
        <taxon>Tracheophyta</taxon>
        <taxon>Spermatophyta</taxon>
        <taxon>Magnoliopsida</taxon>
        <taxon>Liliopsida</taxon>
        <taxon>Araceae</taxon>
        <taxon>Aroideae</taxon>
        <taxon>Colocasieae</taxon>
        <taxon>Colocasia</taxon>
    </lineage>
</organism>
<comment type="similarity">
    <text evidence="2">Belongs to the major facilitator superfamily. Proton-dependent oligopeptide transporter (POT/PTR) (TC 2.A.17) family.</text>
</comment>
<comment type="subcellular location">
    <subcellularLocation>
        <location evidence="1">Membrane</location>
        <topology evidence="1">Multi-pass membrane protein</topology>
    </subcellularLocation>
</comment>
<dbReference type="GO" id="GO:0022857">
    <property type="term" value="F:transmembrane transporter activity"/>
    <property type="evidence" value="ECO:0007669"/>
    <property type="project" value="InterPro"/>
</dbReference>
<dbReference type="OrthoDB" id="785614at2759"/>
<keyword evidence="7" id="KW-1185">Reference proteome</keyword>
<evidence type="ECO:0000313" key="6">
    <source>
        <dbReference type="EMBL" id="MQL85468.1"/>
    </source>
</evidence>
<dbReference type="AlphaFoldDB" id="A0A843UPQ5"/>
<comment type="caution">
    <text evidence="6">The sequence shown here is derived from an EMBL/GenBank/DDBJ whole genome shotgun (WGS) entry which is preliminary data.</text>
</comment>
<evidence type="ECO:0000256" key="3">
    <source>
        <dbReference type="ARBA" id="ARBA00022692"/>
    </source>
</evidence>
<evidence type="ECO:0000256" key="1">
    <source>
        <dbReference type="ARBA" id="ARBA00004141"/>
    </source>
</evidence>
<evidence type="ECO:0000256" key="2">
    <source>
        <dbReference type="ARBA" id="ARBA00005982"/>
    </source>
</evidence>
<name>A0A843UPQ5_COLES</name>
<keyword evidence="5" id="KW-0472">Membrane</keyword>
<sequence>MTVVTLSACLPSLRPPSCQANLCPSATATQEIVLLSGLYLVAFGSGGVKSSLCPHGADQFHDENPADREKKASFFSSFYNKIYNKILNPIIRRHTGNRRGLSQLQRIGVGRMLMVIAMTVAATLEAKRLESARVGKVLGMAWQPPHSTSS</sequence>
<dbReference type="Pfam" id="PF00854">
    <property type="entry name" value="PTR2"/>
    <property type="match status" value="2"/>
</dbReference>
<dbReference type="GO" id="GO:0016020">
    <property type="term" value="C:membrane"/>
    <property type="evidence" value="ECO:0007669"/>
    <property type="project" value="UniProtKB-SubCell"/>
</dbReference>
<keyword evidence="3" id="KW-0812">Transmembrane</keyword>
<dbReference type="PANTHER" id="PTHR11654">
    <property type="entry name" value="OLIGOPEPTIDE TRANSPORTER-RELATED"/>
    <property type="match status" value="1"/>
</dbReference>
<proteinExistence type="inferred from homology"/>
<keyword evidence="4" id="KW-1133">Transmembrane helix</keyword>
<protein>
    <submittedName>
        <fullName evidence="6">Uncharacterized protein</fullName>
    </submittedName>
</protein>